<dbReference type="WBParaSite" id="GPUH_0000147601-mRNA-1">
    <property type="protein sequence ID" value="GPUH_0000147601-mRNA-1"/>
    <property type="gene ID" value="GPUH_0000147601"/>
</dbReference>
<dbReference type="OrthoDB" id="3176171at2759"/>
<evidence type="ECO:0000256" key="2">
    <source>
        <dbReference type="ARBA" id="ARBA00022840"/>
    </source>
</evidence>
<dbReference type="InterPro" id="IPR001752">
    <property type="entry name" value="Kinesin_motor_dom"/>
</dbReference>
<dbReference type="InterPro" id="IPR027417">
    <property type="entry name" value="P-loop_NTPase"/>
</dbReference>
<keyword evidence="6" id="KW-1185">Reference proteome</keyword>
<dbReference type="AlphaFoldDB" id="A0A183CYD2"/>
<evidence type="ECO:0000256" key="1">
    <source>
        <dbReference type="ARBA" id="ARBA00022741"/>
    </source>
</evidence>
<keyword evidence="2" id="KW-0067">ATP-binding</keyword>
<dbReference type="FunFam" id="3.40.850.10:FF:000167">
    <property type="entry name" value="Uncharacterized protein"/>
    <property type="match status" value="1"/>
</dbReference>
<dbReference type="Pfam" id="PF16183">
    <property type="entry name" value="Kinesin_assoc"/>
    <property type="match status" value="1"/>
</dbReference>
<evidence type="ECO:0000313" key="6">
    <source>
        <dbReference type="Proteomes" id="UP000271098"/>
    </source>
</evidence>
<evidence type="ECO:0000259" key="4">
    <source>
        <dbReference type="PROSITE" id="PS50067"/>
    </source>
</evidence>
<dbReference type="Pfam" id="PF00225">
    <property type="entry name" value="Kinesin"/>
    <property type="match status" value="1"/>
</dbReference>
<evidence type="ECO:0000256" key="3">
    <source>
        <dbReference type="PROSITE-ProRule" id="PRU00283"/>
    </source>
</evidence>
<accession>A0A183CYD2</accession>
<dbReference type="PANTHER" id="PTHR47117">
    <property type="entry name" value="STAR-RELATED LIPID TRANSFER PROTEIN 9"/>
    <property type="match status" value="1"/>
</dbReference>
<dbReference type="PROSITE" id="PS50067">
    <property type="entry name" value="KINESIN_MOTOR_2"/>
    <property type="match status" value="1"/>
</dbReference>
<dbReference type="InterPro" id="IPR032405">
    <property type="entry name" value="Kinesin_assoc"/>
</dbReference>
<comment type="caution">
    <text evidence="3">Lacks conserved residue(s) required for the propagation of feature annotation.</text>
</comment>
<proteinExistence type="inferred from homology"/>
<dbReference type="PANTHER" id="PTHR47117:SF10">
    <property type="entry name" value="KINESIN-LIKE PROTEIN KIF1B"/>
    <property type="match status" value="1"/>
</dbReference>
<keyword evidence="1" id="KW-0547">Nucleotide-binding</keyword>
<gene>
    <name evidence="5" type="ORF">GPUH_LOCUS1473</name>
</gene>
<dbReference type="GO" id="GO:0003777">
    <property type="term" value="F:microtubule motor activity"/>
    <property type="evidence" value="ECO:0007669"/>
    <property type="project" value="InterPro"/>
</dbReference>
<name>A0A183CYD2_9BILA</name>
<dbReference type="InterPro" id="IPR019821">
    <property type="entry name" value="Kinesin_motor_CS"/>
</dbReference>
<dbReference type="PRINTS" id="PR00380">
    <property type="entry name" value="KINESINHEAVY"/>
</dbReference>
<dbReference type="GO" id="GO:0008017">
    <property type="term" value="F:microtubule binding"/>
    <property type="evidence" value="ECO:0007669"/>
    <property type="project" value="InterPro"/>
</dbReference>
<dbReference type="EMBL" id="UYRT01001792">
    <property type="protein sequence ID" value="VDK30155.1"/>
    <property type="molecule type" value="Genomic_DNA"/>
</dbReference>
<dbReference type="InterPro" id="IPR036961">
    <property type="entry name" value="Kinesin_motor_dom_sf"/>
</dbReference>
<evidence type="ECO:0000313" key="5">
    <source>
        <dbReference type="EMBL" id="VDK30155.1"/>
    </source>
</evidence>
<dbReference type="SUPFAM" id="SSF52540">
    <property type="entry name" value="P-loop containing nucleoside triphosphate hydrolases"/>
    <property type="match status" value="1"/>
</dbReference>
<reference evidence="5 6" key="2">
    <citation type="submission" date="2018-11" db="EMBL/GenBank/DDBJ databases">
        <authorList>
            <consortium name="Pathogen Informatics"/>
        </authorList>
    </citation>
    <scope>NUCLEOTIDE SEQUENCE [LARGE SCALE GENOMIC DNA]</scope>
</reference>
<dbReference type="Proteomes" id="UP000271098">
    <property type="component" value="Unassembled WGS sequence"/>
</dbReference>
<dbReference type="GO" id="GO:0007018">
    <property type="term" value="P:microtubule-based movement"/>
    <property type="evidence" value="ECO:0007669"/>
    <property type="project" value="InterPro"/>
</dbReference>
<dbReference type="PROSITE" id="PS00411">
    <property type="entry name" value="KINESIN_MOTOR_1"/>
    <property type="match status" value="1"/>
</dbReference>
<organism evidence="7">
    <name type="scientific">Gongylonema pulchrum</name>
    <dbReference type="NCBI Taxonomy" id="637853"/>
    <lineage>
        <taxon>Eukaryota</taxon>
        <taxon>Metazoa</taxon>
        <taxon>Ecdysozoa</taxon>
        <taxon>Nematoda</taxon>
        <taxon>Chromadorea</taxon>
        <taxon>Rhabditida</taxon>
        <taxon>Spirurina</taxon>
        <taxon>Spiruromorpha</taxon>
        <taxon>Spiruroidea</taxon>
        <taxon>Gongylonematidae</taxon>
        <taxon>Gongylonema</taxon>
    </lineage>
</organism>
<comment type="similarity">
    <text evidence="3">Belongs to the TRAFAC class myosin-kinesin ATPase superfamily. Kinesin family.</text>
</comment>
<dbReference type="Gene3D" id="3.40.850.10">
    <property type="entry name" value="Kinesin motor domain"/>
    <property type="match status" value="1"/>
</dbReference>
<feature type="domain" description="Kinesin motor" evidence="4">
    <location>
        <begin position="1"/>
        <end position="143"/>
    </location>
</feature>
<evidence type="ECO:0000313" key="7">
    <source>
        <dbReference type="WBParaSite" id="GPUH_0000147601-mRNA-1"/>
    </source>
</evidence>
<dbReference type="GO" id="GO:0005524">
    <property type="term" value="F:ATP binding"/>
    <property type="evidence" value="ECO:0007669"/>
    <property type="project" value="UniProtKB-KW"/>
</dbReference>
<dbReference type="SMART" id="SM00129">
    <property type="entry name" value="KISc"/>
    <property type="match status" value="1"/>
</dbReference>
<reference evidence="7" key="1">
    <citation type="submission" date="2016-06" db="UniProtKB">
        <authorList>
            <consortium name="WormBaseParasite"/>
        </authorList>
    </citation>
    <scope>IDENTIFICATION</scope>
</reference>
<protein>
    <submittedName>
        <fullName evidence="7">Kinesin motor domain-containing protein</fullName>
    </submittedName>
</protein>
<sequence>MNSTSSRSHAVFTIVLSQHKHDPEADLDCEKVSKISLVDLAGSERATSTGAEGQRLKEGANINKSLTTLGLVISKLAEETQISRKKNKGKSVIPYRDSVLTWLLRENLGGNSKTAMIAALSPADINFDETLSTLRYADRAKQIVCQAKVNEDPNAKLIRELKAEVLKLRSLLEMKGIDSDDPQTEKAVYSAKDHDTIEQLKGSSC</sequence>